<comment type="caution">
    <text evidence="2">The sequence shown here is derived from an EMBL/GenBank/DDBJ whole genome shotgun (WGS) entry which is preliminary data.</text>
</comment>
<evidence type="ECO:0000256" key="1">
    <source>
        <dbReference type="SAM" id="MobiDB-lite"/>
    </source>
</evidence>
<reference evidence="2 3" key="1">
    <citation type="submission" date="2018-08" db="EMBL/GenBank/DDBJ databases">
        <title>Chitinophagaceae sp. K23C18032701, a novel bacterium isolated from forest soil.</title>
        <authorList>
            <person name="Wang C."/>
        </authorList>
    </citation>
    <scope>NUCLEOTIDE SEQUENCE [LARGE SCALE GENOMIC DNA]</scope>
    <source>
        <strain evidence="2 3">K23C18032701</strain>
    </source>
</reference>
<gene>
    <name evidence="2" type="ORF">DXN05_07110</name>
</gene>
<accession>A0A3E1NKV8</accession>
<dbReference type="RefSeq" id="WP_116846553.1">
    <property type="nucleotide sequence ID" value="NZ_QTJU01000002.1"/>
</dbReference>
<keyword evidence="3" id="KW-1185">Reference proteome</keyword>
<evidence type="ECO:0000313" key="2">
    <source>
        <dbReference type="EMBL" id="RFM28563.1"/>
    </source>
</evidence>
<sequence length="49" mass="6011">MIRKLKSGEYRLYSRKKDPRTNKRKNLGTFDSLDAAKKHERDVQYFKRH</sequence>
<dbReference type="OrthoDB" id="9803549at2"/>
<feature type="region of interest" description="Disordered" evidence="1">
    <location>
        <begin position="1"/>
        <end position="33"/>
    </location>
</feature>
<evidence type="ECO:0000313" key="3">
    <source>
        <dbReference type="Proteomes" id="UP000261284"/>
    </source>
</evidence>
<dbReference type="Proteomes" id="UP000261284">
    <property type="component" value="Unassembled WGS sequence"/>
</dbReference>
<dbReference type="AlphaFoldDB" id="A0A3E1NKV8"/>
<protein>
    <recommendedName>
        <fullName evidence="4">AP2-like integrase N-terminal domain-containing protein</fullName>
    </recommendedName>
</protein>
<dbReference type="EMBL" id="QTJU01000002">
    <property type="protein sequence ID" value="RFM28563.1"/>
    <property type="molecule type" value="Genomic_DNA"/>
</dbReference>
<name>A0A3E1NKV8_9BACT</name>
<evidence type="ECO:0008006" key="4">
    <source>
        <dbReference type="Google" id="ProtNLM"/>
    </source>
</evidence>
<proteinExistence type="predicted"/>
<organism evidence="2 3">
    <name type="scientific">Deminuibacter soli</name>
    <dbReference type="NCBI Taxonomy" id="2291815"/>
    <lineage>
        <taxon>Bacteria</taxon>
        <taxon>Pseudomonadati</taxon>
        <taxon>Bacteroidota</taxon>
        <taxon>Chitinophagia</taxon>
        <taxon>Chitinophagales</taxon>
        <taxon>Chitinophagaceae</taxon>
        <taxon>Deminuibacter</taxon>
    </lineage>
</organism>